<feature type="region of interest" description="Disordered" evidence="1">
    <location>
        <begin position="80"/>
        <end position="115"/>
    </location>
</feature>
<dbReference type="Proteomes" id="UP001341840">
    <property type="component" value="Unassembled WGS sequence"/>
</dbReference>
<evidence type="ECO:0000313" key="2">
    <source>
        <dbReference type="EMBL" id="MED6123755.1"/>
    </source>
</evidence>
<proteinExistence type="predicted"/>
<reference evidence="2 3" key="1">
    <citation type="journal article" date="2023" name="Plants (Basel)">
        <title>Bridging the Gap: Combining Genomics and Transcriptomics Approaches to Understand Stylosanthes scabra, an Orphan Legume from the Brazilian Caatinga.</title>
        <authorList>
            <person name="Ferreira-Neto J.R.C."/>
            <person name="da Silva M.D."/>
            <person name="Binneck E."/>
            <person name="de Melo N.F."/>
            <person name="da Silva R.H."/>
            <person name="de Melo A.L.T.M."/>
            <person name="Pandolfi V."/>
            <person name="Bustamante F.O."/>
            <person name="Brasileiro-Vidal A.C."/>
            <person name="Benko-Iseppon A.M."/>
        </authorList>
    </citation>
    <scope>NUCLEOTIDE SEQUENCE [LARGE SCALE GENOMIC DNA]</scope>
    <source>
        <tissue evidence="2">Leaves</tissue>
    </source>
</reference>
<keyword evidence="3" id="KW-1185">Reference proteome</keyword>
<dbReference type="EMBL" id="JASCZI010030587">
    <property type="protein sequence ID" value="MED6123755.1"/>
    <property type="molecule type" value="Genomic_DNA"/>
</dbReference>
<comment type="caution">
    <text evidence="2">The sequence shown here is derived from an EMBL/GenBank/DDBJ whole genome shotgun (WGS) entry which is preliminary data.</text>
</comment>
<name>A0ABU6RIC0_9FABA</name>
<organism evidence="2 3">
    <name type="scientific">Stylosanthes scabra</name>
    <dbReference type="NCBI Taxonomy" id="79078"/>
    <lineage>
        <taxon>Eukaryota</taxon>
        <taxon>Viridiplantae</taxon>
        <taxon>Streptophyta</taxon>
        <taxon>Embryophyta</taxon>
        <taxon>Tracheophyta</taxon>
        <taxon>Spermatophyta</taxon>
        <taxon>Magnoliopsida</taxon>
        <taxon>eudicotyledons</taxon>
        <taxon>Gunneridae</taxon>
        <taxon>Pentapetalae</taxon>
        <taxon>rosids</taxon>
        <taxon>fabids</taxon>
        <taxon>Fabales</taxon>
        <taxon>Fabaceae</taxon>
        <taxon>Papilionoideae</taxon>
        <taxon>50 kb inversion clade</taxon>
        <taxon>dalbergioids sensu lato</taxon>
        <taxon>Dalbergieae</taxon>
        <taxon>Pterocarpus clade</taxon>
        <taxon>Stylosanthes</taxon>
    </lineage>
</organism>
<gene>
    <name evidence="2" type="ORF">PIB30_052352</name>
</gene>
<accession>A0ABU6RIC0</accession>
<evidence type="ECO:0000313" key="3">
    <source>
        <dbReference type="Proteomes" id="UP001341840"/>
    </source>
</evidence>
<sequence length="302" mass="33246">MEAQFDSLEARMEELFRTVQDSLQRLNSRIDSLENRRAMRIDKGSPRYRDSPNFGTPMRNTAEQWGNLDLQSKPSNLEKTIPNEEEDVSNSATDTTHLNRDGDVEDDVSQSKKGEEQGFLESAIAEIGLGSGTSPLPLLAAVLPLDRKDERRTLEVDGKAANDEAERREAAAVSGFSQTNGVQPGFLLTVGGFAAAQPWESIVAASGLWEEGEETTITAVLIFLGWCGSAKVTKAQIFGLIVGPSSCKFFGLIKTSLNHGPTQFSWILKNGLKFYQWNPGGPFRLFLGSGRRRAEYLSKFPP</sequence>
<feature type="compositionally biased region" description="Basic and acidic residues" evidence="1">
    <location>
        <begin position="41"/>
        <end position="50"/>
    </location>
</feature>
<protein>
    <submittedName>
        <fullName evidence="2">Uncharacterized protein</fullName>
    </submittedName>
</protein>
<evidence type="ECO:0000256" key="1">
    <source>
        <dbReference type="SAM" id="MobiDB-lite"/>
    </source>
</evidence>
<feature type="region of interest" description="Disordered" evidence="1">
    <location>
        <begin position="41"/>
        <end position="61"/>
    </location>
</feature>